<dbReference type="AlphaFoldDB" id="A0AAU9ISF6"/>
<dbReference type="SUPFAM" id="SSF52047">
    <property type="entry name" value="RNI-like"/>
    <property type="match status" value="1"/>
</dbReference>
<gene>
    <name evidence="6" type="ORF">BSTOLATCC_MIC15586</name>
</gene>
<dbReference type="PANTHER" id="PTHR24113">
    <property type="entry name" value="RAN GTPASE-ACTIVATING PROTEIN 1"/>
    <property type="match status" value="1"/>
</dbReference>
<evidence type="ECO:0000256" key="1">
    <source>
        <dbReference type="ARBA" id="ARBA00022468"/>
    </source>
</evidence>
<keyword evidence="1" id="KW-0343">GTPase activation</keyword>
<dbReference type="InterPro" id="IPR032675">
    <property type="entry name" value="LRR_dom_sf"/>
</dbReference>
<accession>A0AAU9ISF6</accession>
<feature type="compositionally biased region" description="Basic and acidic residues" evidence="5">
    <location>
        <begin position="699"/>
        <end position="716"/>
    </location>
</feature>
<proteinExistence type="predicted"/>
<dbReference type="PANTHER" id="PTHR24113:SF12">
    <property type="entry name" value="RAN GTPASE-ACTIVATING PROTEIN 1"/>
    <property type="match status" value="1"/>
</dbReference>
<dbReference type="GO" id="GO:0031267">
    <property type="term" value="F:small GTPase binding"/>
    <property type="evidence" value="ECO:0007669"/>
    <property type="project" value="TreeGrafter"/>
</dbReference>
<dbReference type="GO" id="GO:0005829">
    <property type="term" value="C:cytosol"/>
    <property type="evidence" value="ECO:0007669"/>
    <property type="project" value="TreeGrafter"/>
</dbReference>
<dbReference type="GO" id="GO:0048471">
    <property type="term" value="C:perinuclear region of cytoplasm"/>
    <property type="evidence" value="ECO:0007669"/>
    <property type="project" value="TreeGrafter"/>
</dbReference>
<evidence type="ECO:0000313" key="6">
    <source>
        <dbReference type="EMBL" id="CAG9316147.1"/>
    </source>
</evidence>
<evidence type="ECO:0000256" key="4">
    <source>
        <dbReference type="SAM" id="Coils"/>
    </source>
</evidence>
<reference evidence="6" key="1">
    <citation type="submission" date="2021-09" db="EMBL/GenBank/DDBJ databases">
        <authorList>
            <consortium name="AG Swart"/>
            <person name="Singh M."/>
            <person name="Singh A."/>
            <person name="Seah K."/>
            <person name="Emmerich C."/>
        </authorList>
    </citation>
    <scope>NUCLEOTIDE SEQUENCE</scope>
    <source>
        <strain evidence="6">ATCC30299</strain>
    </source>
</reference>
<dbReference type="Pfam" id="PF13516">
    <property type="entry name" value="LRR_6"/>
    <property type="match status" value="5"/>
</dbReference>
<evidence type="ECO:0000256" key="2">
    <source>
        <dbReference type="ARBA" id="ARBA00022614"/>
    </source>
</evidence>
<dbReference type="Gene3D" id="3.80.10.10">
    <property type="entry name" value="Ribonuclease Inhibitor"/>
    <property type="match status" value="5"/>
</dbReference>
<feature type="region of interest" description="Disordered" evidence="5">
    <location>
        <begin position="1"/>
        <end position="31"/>
    </location>
</feature>
<keyword evidence="3" id="KW-0677">Repeat</keyword>
<comment type="caution">
    <text evidence="6">The sequence shown here is derived from an EMBL/GenBank/DDBJ whole genome shotgun (WGS) entry which is preliminary data.</text>
</comment>
<feature type="coiled-coil region" evidence="4">
    <location>
        <begin position="556"/>
        <end position="654"/>
    </location>
</feature>
<organism evidence="6 7">
    <name type="scientific">Blepharisma stoltei</name>
    <dbReference type="NCBI Taxonomy" id="1481888"/>
    <lineage>
        <taxon>Eukaryota</taxon>
        <taxon>Sar</taxon>
        <taxon>Alveolata</taxon>
        <taxon>Ciliophora</taxon>
        <taxon>Postciliodesmatophora</taxon>
        <taxon>Heterotrichea</taxon>
        <taxon>Heterotrichida</taxon>
        <taxon>Blepharismidae</taxon>
        <taxon>Blepharisma</taxon>
    </lineage>
</organism>
<protein>
    <recommendedName>
        <fullName evidence="8">Leucine Rich Repeat family protein</fullName>
    </recommendedName>
</protein>
<dbReference type="GO" id="GO:0005096">
    <property type="term" value="F:GTPase activator activity"/>
    <property type="evidence" value="ECO:0007669"/>
    <property type="project" value="UniProtKB-KW"/>
</dbReference>
<name>A0AAU9ISF6_9CILI</name>
<dbReference type="Proteomes" id="UP001162131">
    <property type="component" value="Unassembled WGS sequence"/>
</dbReference>
<evidence type="ECO:0008006" key="8">
    <source>
        <dbReference type="Google" id="ProtNLM"/>
    </source>
</evidence>
<evidence type="ECO:0000256" key="3">
    <source>
        <dbReference type="ARBA" id="ARBA00022737"/>
    </source>
</evidence>
<dbReference type="InterPro" id="IPR027038">
    <property type="entry name" value="RanGap"/>
</dbReference>
<evidence type="ECO:0000313" key="7">
    <source>
        <dbReference type="Proteomes" id="UP001162131"/>
    </source>
</evidence>
<sequence length="736" mass="83228">MLDKKSSSWSKLEFSSSKFQLRSFSKPKSSYGLRRSLMGSSLSHMNTSPQIYSSARSLPTPLSPVRPLTAPSLFSPRQSQQIFKVEGISEKQLTRIYEAKCKDLKILPIPDQMRKFFAFCEKAFKDRKFDLRECGIGPITADTIGEILRNNSNFCRLELAKNAIGDEGIKALFSNVMKNNSLVHIDLSSNDITPEGAKPILLMVTKHPSIISVDISSHEGLHRNRLGVQGSAPLKILLQRSRLLNFLNVSGTFIGEGIIYIIDGLQGNTSLISLNLAKNSISAKNIEALCRAIMGSKLQDINLSDNKFGNEGADYISKMIAGAYDGQSPIKKIDLSKNDITHKGACKLLLALRNNPNINSLSFEGNPLTHLISPSLINLLLNNSEIKFLNLGSCQLKNEGVYIFADALSRNNGLKTLILSNNQIEDEGVAPIAEGLFRNYILVSLDLSNNLIKKNGSLLLVNALKNNQTLEKLNLKENNLKDESAQLFTEVLRLRPNLLNLNLDSNPITTKFIKDINVNLKRNRSIFQHAQTPKLKQEIIRLQLRDDEINRVHERIEFKKKEHSDITNKLEKVNQKYLEIKQEEEEKIWKLKSEREDLKRQNVVFSQELEELAMDVNRARIEGDREINECADQIALVISDTKKLEKRKQALREEFMLKRSQFQSLVDQLNEANEKVDYGKRIAKASLDNLVQKIETMRQEMNKLSDKKPDKGEKKATRVLSPDNDPRAMAKARIKK</sequence>
<keyword evidence="4" id="KW-0175">Coiled coil</keyword>
<feature type="region of interest" description="Disordered" evidence="5">
    <location>
        <begin position="699"/>
        <end position="736"/>
    </location>
</feature>
<feature type="compositionally biased region" description="Low complexity" evidence="5">
    <location>
        <begin position="7"/>
        <end position="18"/>
    </location>
</feature>
<keyword evidence="7" id="KW-1185">Reference proteome</keyword>
<dbReference type="GO" id="GO:0005634">
    <property type="term" value="C:nucleus"/>
    <property type="evidence" value="ECO:0007669"/>
    <property type="project" value="TreeGrafter"/>
</dbReference>
<dbReference type="EMBL" id="CAJZBQ010000015">
    <property type="protein sequence ID" value="CAG9316147.1"/>
    <property type="molecule type" value="Genomic_DNA"/>
</dbReference>
<evidence type="ECO:0000256" key="5">
    <source>
        <dbReference type="SAM" id="MobiDB-lite"/>
    </source>
</evidence>
<dbReference type="SMART" id="SM00368">
    <property type="entry name" value="LRR_RI"/>
    <property type="match status" value="10"/>
</dbReference>
<dbReference type="InterPro" id="IPR001611">
    <property type="entry name" value="Leu-rich_rpt"/>
</dbReference>
<feature type="compositionally biased region" description="Polar residues" evidence="5">
    <location>
        <begin position="19"/>
        <end position="28"/>
    </location>
</feature>
<keyword evidence="2" id="KW-0433">Leucine-rich repeat</keyword>
<dbReference type="GO" id="GO:0006913">
    <property type="term" value="P:nucleocytoplasmic transport"/>
    <property type="evidence" value="ECO:0007669"/>
    <property type="project" value="TreeGrafter"/>
</dbReference>